<accession>A0ACD1DYR0</accession>
<evidence type="ECO:0000313" key="2">
    <source>
        <dbReference type="Proteomes" id="UP000682204"/>
    </source>
</evidence>
<gene>
    <name evidence="1" type="ORF">KIH16_06095</name>
</gene>
<name>A0ACD1DYR0_9BACT</name>
<dbReference type="EMBL" id="CP074691">
    <property type="protein sequence ID" value="QVL37316.1"/>
    <property type="molecule type" value="Genomic_DNA"/>
</dbReference>
<dbReference type="Proteomes" id="UP000682204">
    <property type="component" value="Chromosome"/>
</dbReference>
<protein>
    <submittedName>
        <fullName evidence="1">Ketoacyl-ACP synthase III</fullName>
    </submittedName>
</protein>
<keyword evidence="2" id="KW-1185">Reference proteome</keyword>
<proteinExistence type="predicted"/>
<organism evidence="1 2">
    <name type="scientific">Aminirod propionatiphilus</name>
    <dbReference type="NCBI Taxonomy" id="3415223"/>
    <lineage>
        <taxon>Bacteria</taxon>
        <taxon>Thermotogati</taxon>
        <taxon>Synergistota</taxon>
        <taxon>Synergistia</taxon>
        <taxon>Synergistales</taxon>
        <taxon>Aminiphilaceae</taxon>
        <taxon>Aminirod</taxon>
    </lineage>
</organism>
<reference evidence="1" key="1">
    <citation type="submission" date="2021-05" db="EMBL/GenBank/DDBJ databases">
        <title>An isolated secondary fermenter in methanogenic hydrocarbon-degrading communities.</title>
        <authorList>
            <person name="Liu Y.-F."/>
            <person name="Liu Z.-l."/>
        </authorList>
    </citation>
    <scope>NUCLEOTIDE SEQUENCE</scope>
    <source>
        <strain evidence="1">L-13</strain>
    </source>
</reference>
<sequence>MPLFGGRRVALLGTGIALPDRILTNDELSRMVDTSDAWIQERTGIRVRHIAEPGQLTSDLAAEAAERALSAAGIPAESIDMILVGTNSPDTLFPGVGPKVQGKIGAPKAGACDVQAGCTGSIYALSMAVTGIASGIWNHVLVIGAEVLSPLLDWEDRNTCVLFGDGAGAVILGPAPEGTRGFISADLRAEGEFHDLITLPAGMAQRPASLETVAGREHYVQMKGNDVFKFVNRKLPAFLKDFLEKSDLKASEVANWIFHQANLRIIDGVLRRLDVDPAKAYVDLDHLGNTSAASVFIALHEAVEEKVLGRGDLVVMTSFGAGMTYGAIAFEL</sequence>
<evidence type="ECO:0000313" key="1">
    <source>
        <dbReference type="EMBL" id="QVL37316.1"/>
    </source>
</evidence>